<accession>A0A9X2JJ63</accession>
<proteinExistence type="predicted"/>
<dbReference type="Proteomes" id="UP001155241">
    <property type="component" value="Unassembled WGS sequence"/>
</dbReference>
<dbReference type="RefSeq" id="WP_252855641.1">
    <property type="nucleotide sequence ID" value="NZ_JAMXLR010000092.1"/>
</dbReference>
<protein>
    <submittedName>
        <fullName evidence="1">Uncharacterized protein</fullName>
    </submittedName>
</protein>
<keyword evidence="2" id="KW-1185">Reference proteome</keyword>
<organism evidence="1 2">
    <name type="scientific">Aeoliella straminimaris</name>
    <dbReference type="NCBI Taxonomy" id="2954799"/>
    <lineage>
        <taxon>Bacteria</taxon>
        <taxon>Pseudomonadati</taxon>
        <taxon>Planctomycetota</taxon>
        <taxon>Planctomycetia</taxon>
        <taxon>Pirellulales</taxon>
        <taxon>Lacipirellulaceae</taxon>
        <taxon>Aeoliella</taxon>
    </lineage>
</organism>
<dbReference type="EMBL" id="JAMXLR010000092">
    <property type="protein sequence ID" value="MCO6047531.1"/>
    <property type="molecule type" value="Genomic_DNA"/>
</dbReference>
<sequence>MLDFDVKRCSRRCASTNAELSPGDRYYSVLVAEGAEVVRRDYSRDAWQGPPEGSLGWWKSQMPDEGAAKPKLAPSEVALELFDRWRDQPGQEDSVYVLALFLVRKRVFRFAETAFPVAQTGEETLRMFCPARAAEYDVPVVEVDNQRADEIQAQLIELLYSDAS</sequence>
<dbReference type="AlphaFoldDB" id="A0A9X2JJ63"/>
<evidence type="ECO:0000313" key="1">
    <source>
        <dbReference type="EMBL" id="MCO6047531.1"/>
    </source>
</evidence>
<comment type="caution">
    <text evidence="1">The sequence shown here is derived from an EMBL/GenBank/DDBJ whole genome shotgun (WGS) entry which is preliminary data.</text>
</comment>
<name>A0A9X2JJ63_9BACT</name>
<evidence type="ECO:0000313" key="2">
    <source>
        <dbReference type="Proteomes" id="UP001155241"/>
    </source>
</evidence>
<reference evidence="1" key="1">
    <citation type="submission" date="2022-06" db="EMBL/GenBank/DDBJ databases">
        <title>Aeoliella straminimaris, a novel planctomycete from sediments.</title>
        <authorList>
            <person name="Vitorino I.R."/>
            <person name="Lage O.M."/>
        </authorList>
    </citation>
    <scope>NUCLEOTIDE SEQUENCE</scope>
    <source>
        <strain evidence="1">ICT_H6.2</strain>
    </source>
</reference>
<gene>
    <name evidence="1" type="ORF">NG895_26810</name>
</gene>